<evidence type="ECO:0000259" key="2">
    <source>
        <dbReference type="PROSITE" id="PS50090"/>
    </source>
</evidence>
<name>R0MJ50_NOSB1</name>
<reference evidence="6 7" key="1">
    <citation type="journal article" date="2013" name="BMC Genomics">
        <title>Comparative genomics of parasitic silkworm microsporidia reveal an association between genome expansion and host adaptation.</title>
        <authorList>
            <person name="Pan G."/>
            <person name="Xu J."/>
            <person name="Li T."/>
            <person name="Xia Q."/>
            <person name="Liu S.L."/>
            <person name="Zhang G."/>
            <person name="Li S."/>
            <person name="Li C."/>
            <person name="Liu H."/>
            <person name="Yang L."/>
            <person name="Liu T."/>
            <person name="Zhang X."/>
            <person name="Wu Z."/>
            <person name="Fan W."/>
            <person name="Dang X."/>
            <person name="Xiang H."/>
            <person name="Tao M."/>
            <person name="Li Y."/>
            <person name="Hu J."/>
            <person name="Li Z."/>
            <person name="Lin L."/>
            <person name="Luo J."/>
            <person name="Geng L."/>
            <person name="Wang L."/>
            <person name="Long M."/>
            <person name="Wan Y."/>
            <person name="He N."/>
            <person name="Zhang Z."/>
            <person name="Lu C."/>
            <person name="Keeling P.J."/>
            <person name="Wang J."/>
            <person name="Xiang Z."/>
            <person name="Zhou Z."/>
        </authorList>
    </citation>
    <scope>NUCLEOTIDE SEQUENCE [LARGE SCALE GENOMIC DNA]</scope>
    <source>
        <strain evidence="7">CQ1 / CVCC 102059</strain>
    </source>
</reference>
<sequence length="269" mass="31288">MNNIFPLHEIVCLEEHYGQKRANAFPPTKTNTYRLSTNSNVPKKTYLPPQEHLWLNASSISQFERNALSCLLDDGTTFKGTITDDEYLRIRNEIIKEYKECLVFMSLSYVYSKFGGSMNNIMKIFSFLEKQNIINNRNLIEECKIMVNELSKDTEESSKDKEPVKDFISQISDEISNDDLNKNCKCNNSASYLNGDKIYICAECYGKGFYDQKYTSSDFEKLDEELIKKKWSKMEEIKLLEAVDNFGDDWKRVAEHVETKNAHDVFAFL</sequence>
<organism evidence="6 7">
    <name type="scientific">Nosema bombycis (strain CQ1 / CVCC 102059)</name>
    <name type="common">Microsporidian parasite</name>
    <name type="synonym">Pebrine of silkworm</name>
    <dbReference type="NCBI Taxonomy" id="578461"/>
    <lineage>
        <taxon>Eukaryota</taxon>
        <taxon>Fungi</taxon>
        <taxon>Fungi incertae sedis</taxon>
        <taxon>Microsporidia</taxon>
        <taxon>Nosematidae</taxon>
        <taxon>Nosema</taxon>
    </lineage>
</organism>
<keyword evidence="7" id="KW-1185">Reference proteome</keyword>
<dbReference type="InterPro" id="IPR001005">
    <property type="entry name" value="SANT/Myb"/>
</dbReference>
<dbReference type="PROSITE" id="PS50934">
    <property type="entry name" value="SWIRM"/>
    <property type="match status" value="1"/>
</dbReference>
<dbReference type="InterPro" id="IPR036388">
    <property type="entry name" value="WH-like_DNA-bd_sf"/>
</dbReference>
<dbReference type="Pfam" id="PF00249">
    <property type="entry name" value="Myb_DNA-binding"/>
    <property type="match status" value="1"/>
</dbReference>
<dbReference type="EMBL" id="KB908940">
    <property type="protein sequence ID" value="EOB14240.1"/>
    <property type="molecule type" value="Genomic_DNA"/>
</dbReference>
<dbReference type="PROSITE" id="PS50090">
    <property type="entry name" value="MYB_LIKE"/>
    <property type="match status" value="1"/>
</dbReference>
<proteinExistence type="predicted"/>
<keyword evidence="1" id="KW-0539">Nucleus</keyword>
<dbReference type="InterPro" id="IPR009057">
    <property type="entry name" value="Homeodomain-like_sf"/>
</dbReference>
<dbReference type="Gene3D" id="1.10.10.60">
    <property type="entry name" value="Homeodomain-like"/>
    <property type="match status" value="1"/>
</dbReference>
<evidence type="ECO:0000313" key="7">
    <source>
        <dbReference type="Proteomes" id="UP000016927"/>
    </source>
</evidence>
<dbReference type="Gene3D" id="1.10.10.10">
    <property type="entry name" value="Winged helix-like DNA-binding domain superfamily/Winged helix DNA-binding domain"/>
    <property type="match status" value="1"/>
</dbReference>
<dbReference type="InterPro" id="IPR007526">
    <property type="entry name" value="SWIRM"/>
</dbReference>
<dbReference type="Pfam" id="PF04433">
    <property type="entry name" value="SWIRM"/>
    <property type="match status" value="1"/>
</dbReference>
<evidence type="ECO:0000259" key="3">
    <source>
        <dbReference type="PROSITE" id="PS50934"/>
    </source>
</evidence>
<dbReference type="Proteomes" id="UP000016927">
    <property type="component" value="Unassembled WGS sequence"/>
</dbReference>
<evidence type="ECO:0000313" key="6">
    <source>
        <dbReference type="EMBL" id="EOB14240.1"/>
    </source>
</evidence>
<dbReference type="OrthoDB" id="118550at2759"/>
<dbReference type="CDD" id="cd00167">
    <property type="entry name" value="SANT"/>
    <property type="match status" value="1"/>
</dbReference>
<dbReference type="HOGENOM" id="CLU_055653_0_0_1"/>
<gene>
    <name evidence="6" type="primary">SWI3B</name>
    <name evidence="6" type="ORF">NBO_32g0015</name>
</gene>
<dbReference type="PROSITE" id="PS51293">
    <property type="entry name" value="SANT"/>
    <property type="match status" value="1"/>
</dbReference>
<feature type="domain" description="SWIRM" evidence="3">
    <location>
        <begin position="46"/>
        <end position="145"/>
    </location>
</feature>
<dbReference type="PROSITE" id="PS51294">
    <property type="entry name" value="HTH_MYB"/>
    <property type="match status" value="1"/>
</dbReference>
<evidence type="ECO:0000259" key="5">
    <source>
        <dbReference type="PROSITE" id="PS51294"/>
    </source>
</evidence>
<dbReference type="GO" id="GO:0010468">
    <property type="term" value="P:regulation of gene expression"/>
    <property type="evidence" value="ECO:0007669"/>
    <property type="project" value="UniProtKB-ARBA"/>
</dbReference>
<evidence type="ECO:0000256" key="1">
    <source>
        <dbReference type="ARBA" id="ARBA00023242"/>
    </source>
</evidence>
<feature type="non-terminal residue" evidence="6">
    <location>
        <position position="269"/>
    </location>
</feature>
<feature type="domain" description="SANT" evidence="4">
    <location>
        <begin position="226"/>
        <end position="269"/>
    </location>
</feature>
<dbReference type="InterPro" id="IPR017884">
    <property type="entry name" value="SANT_dom"/>
</dbReference>
<protein>
    <submittedName>
        <fullName evidence="6">SWI/SNF complex subunit SWI3B</fullName>
    </submittedName>
</protein>
<dbReference type="InterPro" id="IPR017930">
    <property type="entry name" value="Myb_dom"/>
</dbReference>
<dbReference type="SUPFAM" id="SSF46689">
    <property type="entry name" value="Homeodomain-like"/>
    <property type="match status" value="2"/>
</dbReference>
<dbReference type="VEuPathDB" id="MicrosporidiaDB:NBO_32g0015"/>
<feature type="domain" description="HTH myb-type" evidence="5">
    <location>
        <begin position="223"/>
        <end position="269"/>
    </location>
</feature>
<feature type="domain" description="Myb-like" evidence="2">
    <location>
        <begin position="223"/>
        <end position="265"/>
    </location>
</feature>
<dbReference type="STRING" id="578461.R0MJ50"/>
<evidence type="ECO:0000259" key="4">
    <source>
        <dbReference type="PROSITE" id="PS51293"/>
    </source>
</evidence>
<dbReference type="AlphaFoldDB" id="R0MJ50"/>
<accession>R0MJ50</accession>